<dbReference type="OrthoDB" id="9801817at2"/>
<name>A0A285PHM7_9HYPH</name>
<gene>
    <name evidence="2" type="ORF">SAMN06265368_2726</name>
</gene>
<accession>A0A285PHM7</accession>
<comment type="similarity">
    <text evidence="1">Belongs to the ornithine cyclodeaminase/mu-crystallin family.</text>
</comment>
<dbReference type="Gene3D" id="3.40.50.720">
    <property type="entry name" value="NAD(P)-binding Rossmann-like Domain"/>
    <property type="match status" value="1"/>
</dbReference>
<dbReference type="InterPro" id="IPR003462">
    <property type="entry name" value="ODC_Mu_crystall"/>
</dbReference>
<dbReference type="InterPro" id="IPR036291">
    <property type="entry name" value="NAD(P)-bd_dom_sf"/>
</dbReference>
<dbReference type="SUPFAM" id="SSF51735">
    <property type="entry name" value="NAD(P)-binding Rossmann-fold domains"/>
    <property type="match status" value="1"/>
</dbReference>
<dbReference type="RefSeq" id="WP_097153968.1">
    <property type="nucleotide sequence ID" value="NZ_OBEL01000002.1"/>
</dbReference>
<protein>
    <submittedName>
        <fullName evidence="2">Ornithine cyclodeaminase</fullName>
    </submittedName>
</protein>
<dbReference type="EMBL" id="OBEL01000002">
    <property type="protein sequence ID" value="SNZ19636.1"/>
    <property type="molecule type" value="Genomic_DNA"/>
</dbReference>
<dbReference type="InterPro" id="IPR023401">
    <property type="entry name" value="ODC_N"/>
</dbReference>
<proteinExistence type="inferred from homology"/>
<organism evidence="2 3">
    <name type="scientific">Cohaesibacter gelatinilyticus</name>
    <dbReference type="NCBI Taxonomy" id="372072"/>
    <lineage>
        <taxon>Bacteria</taxon>
        <taxon>Pseudomonadati</taxon>
        <taxon>Pseudomonadota</taxon>
        <taxon>Alphaproteobacteria</taxon>
        <taxon>Hyphomicrobiales</taxon>
        <taxon>Cohaesibacteraceae</taxon>
    </lineage>
</organism>
<dbReference type="Gene3D" id="3.30.1780.10">
    <property type="entry name" value="ornithine cyclodeaminase, domain 1"/>
    <property type="match status" value="1"/>
</dbReference>
<dbReference type="AlphaFoldDB" id="A0A285PHM7"/>
<keyword evidence="3" id="KW-1185">Reference proteome</keyword>
<dbReference type="PANTHER" id="PTHR13812">
    <property type="entry name" value="KETIMINE REDUCTASE MU-CRYSTALLIN"/>
    <property type="match status" value="1"/>
</dbReference>
<reference evidence="2 3" key="1">
    <citation type="submission" date="2017-09" db="EMBL/GenBank/DDBJ databases">
        <authorList>
            <person name="Ehlers B."/>
            <person name="Leendertz F.H."/>
        </authorList>
    </citation>
    <scope>NUCLEOTIDE SEQUENCE [LARGE SCALE GENOMIC DNA]</scope>
    <source>
        <strain evidence="2 3">DSM 18289</strain>
    </source>
</reference>
<evidence type="ECO:0000256" key="1">
    <source>
        <dbReference type="ARBA" id="ARBA00008903"/>
    </source>
</evidence>
<dbReference type="PIRSF" id="PIRSF001439">
    <property type="entry name" value="CryM"/>
    <property type="match status" value="1"/>
</dbReference>
<dbReference type="Pfam" id="PF02423">
    <property type="entry name" value="OCD_Mu_crystall"/>
    <property type="match status" value="1"/>
</dbReference>
<dbReference type="PANTHER" id="PTHR13812:SF19">
    <property type="entry name" value="KETIMINE REDUCTASE MU-CRYSTALLIN"/>
    <property type="match status" value="1"/>
</dbReference>
<evidence type="ECO:0000313" key="2">
    <source>
        <dbReference type="EMBL" id="SNZ19636.1"/>
    </source>
</evidence>
<dbReference type="Proteomes" id="UP000219439">
    <property type="component" value="Unassembled WGS sequence"/>
</dbReference>
<sequence length="317" mass="33637">MQYVPEEISAGLASHEMAYRAVKEALIAASESATIFPVVLGHGSDPQNSYAIKSSAVSDLAGLKVGSYWPGNEAKGMPRHNSIIFLFDQETGRIGAAVEAGQLNAYRTAAADAVAADCLARSDASTLAIFGAGHQAEYEVWALARIRKLDRVLVVTRNVKKGEAFVAALREEGLAAVLADAEVACRGADIIVTATPATAPLFDTDWVQPGTHVVSMGSDSVGKQELPPELFSKAKLFCDLPVQSRVIGEFQHASEETQLTAIGDVLSGRANGRESDQEITIFDSSGLSVQDLFVAKAVLALLNENNASQEPFDEDDS</sequence>
<evidence type="ECO:0000313" key="3">
    <source>
        <dbReference type="Proteomes" id="UP000219439"/>
    </source>
</evidence>
<dbReference type="GO" id="GO:0005737">
    <property type="term" value="C:cytoplasm"/>
    <property type="evidence" value="ECO:0007669"/>
    <property type="project" value="TreeGrafter"/>
</dbReference>